<comment type="caution">
    <text evidence="3">The sequence shown here is derived from an EMBL/GenBank/DDBJ whole genome shotgun (WGS) entry which is preliminary data.</text>
</comment>
<feature type="compositionally biased region" description="Basic and acidic residues" evidence="2">
    <location>
        <begin position="25"/>
        <end position="34"/>
    </location>
</feature>
<evidence type="ECO:0000313" key="3">
    <source>
        <dbReference type="EMBL" id="KAJ3831097.1"/>
    </source>
</evidence>
<dbReference type="EMBL" id="MU807813">
    <property type="protein sequence ID" value="KAJ3831097.1"/>
    <property type="molecule type" value="Genomic_DNA"/>
</dbReference>
<evidence type="ECO:0000313" key="4">
    <source>
        <dbReference type="Proteomes" id="UP001163846"/>
    </source>
</evidence>
<protein>
    <submittedName>
        <fullName evidence="3">Uncharacterized protein</fullName>
    </submittedName>
</protein>
<evidence type="ECO:0000256" key="2">
    <source>
        <dbReference type="SAM" id="MobiDB-lite"/>
    </source>
</evidence>
<dbReference type="PANTHER" id="PTHR33096">
    <property type="entry name" value="CXC2 DOMAIN-CONTAINING PROTEIN"/>
    <property type="match status" value="1"/>
</dbReference>
<feature type="coiled-coil region" evidence="1">
    <location>
        <begin position="333"/>
        <end position="360"/>
    </location>
</feature>
<feature type="compositionally biased region" description="Basic and acidic residues" evidence="2">
    <location>
        <begin position="1"/>
        <end position="15"/>
    </location>
</feature>
<organism evidence="3 4">
    <name type="scientific">Lentinula raphanica</name>
    <dbReference type="NCBI Taxonomy" id="153919"/>
    <lineage>
        <taxon>Eukaryota</taxon>
        <taxon>Fungi</taxon>
        <taxon>Dikarya</taxon>
        <taxon>Basidiomycota</taxon>
        <taxon>Agaricomycotina</taxon>
        <taxon>Agaricomycetes</taxon>
        <taxon>Agaricomycetidae</taxon>
        <taxon>Agaricales</taxon>
        <taxon>Marasmiineae</taxon>
        <taxon>Omphalotaceae</taxon>
        <taxon>Lentinula</taxon>
    </lineage>
</organism>
<reference evidence="3" key="1">
    <citation type="submission" date="2022-08" db="EMBL/GenBank/DDBJ databases">
        <authorList>
            <consortium name="DOE Joint Genome Institute"/>
            <person name="Min B."/>
            <person name="Riley R."/>
            <person name="Sierra-Patev S."/>
            <person name="Naranjo-Ortiz M."/>
            <person name="Looney B."/>
            <person name="Konkel Z."/>
            <person name="Slot J.C."/>
            <person name="Sakamoto Y."/>
            <person name="Steenwyk J.L."/>
            <person name="Rokas A."/>
            <person name="Carro J."/>
            <person name="Camarero S."/>
            <person name="Ferreira P."/>
            <person name="Molpeceres G."/>
            <person name="Ruiz-Duenas F.J."/>
            <person name="Serrano A."/>
            <person name="Henrissat B."/>
            <person name="Drula E."/>
            <person name="Hughes K.W."/>
            <person name="Mata J.L."/>
            <person name="Ishikawa N.K."/>
            <person name="Vargas-Isla R."/>
            <person name="Ushijima S."/>
            <person name="Smith C.A."/>
            <person name="Ahrendt S."/>
            <person name="Andreopoulos W."/>
            <person name="He G."/>
            <person name="Labutti K."/>
            <person name="Lipzen A."/>
            <person name="Ng V."/>
            <person name="Sandor L."/>
            <person name="Barry K."/>
            <person name="Martinez A.T."/>
            <person name="Xiao Y."/>
            <person name="Gibbons J.G."/>
            <person name="Terashima K."/>
            <person name="Hibbett D.S."/>
            <person name="Grigoriev I.V."/>
        </authorList>
    </citation>
    <scope>NUCLEOTIDE SEQUENCE</scope>
    <source>
        <strain evidence="3">TFB9207</strain>
    </source>
</reference>
<dbReference type="AlphaFoldDB" id="A0AA38NV02"/>
<sequence>MDGNDSLKRVERRNPGWDSSTPGQLKERYDPRVGGDDYFMDPREVDEWDFRNWPNLPGWQQTEQRSHTETERGIFDETGVFVSSCRHMFVIWILDMIKTGEQCKYALAFLHRFLSATRDERTKQALPVQGKKGFGYDIGCQFDKTLHTSPLHSLAESEGVKMLIGSLHGHAHNRRCQLRYLLSYIEGCGLEDLEVLERLFSQSNALASAVRHASKFHRRQMISAWMYHHDNFEAYANLSKFIYNNYSQAPSILATQDDVLSRLKAIGIRDAKEVFRWLDEEWEYLETREEEPQEGQNKMDLYARLVKLKECRTRLDAARNLFLSYHPTERDRTRKLERTMRQEQEKEEKLMAEVHMLEERLDLKEPWSEDSDEWKEAAEMSRTHNYRKCVDKLEGLIVARIFELSKMHMAGTGYKMRRHLGKALKNRSKAIQKAVSAYNSAAAKLSPPRDALDYDDVVEKAYLSELDFLKDTRSNVRDKIWAIPAN</sequence>
<gene>
    <name evidence="3" type="ORF">F5878DRAFT_667931</name>
</gene>
<keyword evidence="4" id="KW-1185">Reference proteome</keyword>
<keyword evidence="1" id="KW-0175">Coiled coil</keyword>
<dbReference type="PANTHER" id="PTHR33096:SF1">
    <property type="entry name" value="CXC1-LIKE CYSTEINE CLUSTER ASSOCIATED WITH KDZ TRANSPOSASES DOMAIN-CONTAINING PROTEIN"/>
    <property type="match status" value="1"/>
</dbReference>
<name>A0AA38NV02_9AGAR</name>
<dbReference type="InterPro" id="IPR040521">
    <property type="entry name" value="KDZ"/>
</dbReference>
<accession>A0AA38NV02</accession>
<proteinExistence type="predicted"/>
<feature type="non-terminal residue" evidence="3">
    <location>
        <position position="486"/>
    </location>
</feature>
<feature type="region of interest" description="Disordered" evidence="2">
    <location>
        <begin position="1"/>
        <end position="34"/>
    </location>
</feature>
<dbReference type="Pfam" id="PF18758">
    <property type="entry name" value="KDZ"/>
    <property type="match status" value="1"/>
</dbReference>
<evidence type="ECO:0000256" key="1">
    <source>
        <dbReference type="SAM" id="Coils"/>
    </source>
</evidence>
<dbReference type="Proteomes" id="UP001163846">
    <property type="component" value="Unassembled WGS sequence"/>
</dbReference>